<gene>
    <name evidence="3" type="ORF">LITE_LOCUS1528</name>
</gene>
<feature type="domain" description="Putative plant transposon protein" evidence="2">
    <location>
        <begin position="62"/>
        <end position="245"/>
    </location>
</feature>
<evidence type="ECO:0000313" key="3">
    <source>
        <dbReference type="EMBL" id="CAI0377621.1"/>
    </source>
</evidence>
<comment type="caution">
    <text evidence="3">The sequence shown here is derived from an EMBL/GenBank/DDBJ whole genome shotgun (WGS) entry which is preliminary data.</text>
</comment>
<dbReference type="InterPro" id="IPR046796">
    <property type="entry name" value="Transposase_32_dom"/>
</dbReference>
<reference evidence="3" key="1">
    <citation type="submission" date="2022-08" db="EMBL/GenBank/DDBJ databases">
        <authorList>
            <person name="Gutierrez-Valencia J."/>
        </authorList>
    </citation>
    <scope>NUCLEOTIDE SEQUENCE</scope>
</reference>
<organism evidence="3 4">
    <name type="scientific">Linum tenue</name>
    <dbReference type="NCBI Taxonomy" id="586396"/>
    <lineage>
        <taxon>Eukaryota</taxon>
        <taxon>Viridiplantae</taxon>
        <taxon>Streptophyta</taxon>
        <taxon>Embryophyta</taxon>
        <taxon>Tracheophyta</taxon>
        <taxon>Spermatophyta</taxon>
        <taxon>Magnoliopsida</taxon>
        <taxon>eudicotyledons</taxon>
        <taxon>Gunneridae</taxon>
        <taxon>Pentapetalae</taxon>
        <taxon>rosids</taxon>
        <taxon>fabids</taxon>
        <taxon>Malpighiales</taxon>
        <taxon>Linaceae</taxon>
        <taxon>Linum</taxon>
    </lineage>
</organism>
<dbReference type="AlphaFoldDB" id="A0AAV0GY57"/>
<evidence type="ECO:0000256" key="1">
    <source>
        <dbReference type="SAM" id="MobiDB-lite"/>
    </source>
</evidence>
<dbReference type="EMBL" id="CAMGYJ010000002">
    <property type="protein sequence ID" value="CAI0377621.1"/>
    <property type="molecule type" value="Genomic_DNA"/>
</dbReference>
<protein>
    <recommendedName>
        <fullName evidence="2">Putative plant transposon protein domain-containing protein</fullName>
    </recommendedName>
</protein>
<evidence type="ECO:0000313" key="4">
    <source>
        <dbReference type="Proteomes" id="UP001154282"/>
    </source>
</evidence>
<keyword evidence="4" id="KW-1185">Reference proteome</keyword>
<proteinExistence type="predicted"/>
<dbReference type="Proteomes" id="UP001154282">
    <property type="component" value="Unassembled WGS sequence"/>
</dbReference>
<feature type="region of interest" description="Disordered" evidence="1">
    <location>
        <begin position="349"/>
        <end position="377"/>
    </location>
</feature>
<feature type="compositionally biased region" description="Low complexity" evidence="1">
    <location>
        <begin position="368"/>
        <end position="377"/>
    </location>
</feature>
<evidence type="ECO:0000259" key="2">
    <source>
        <dbReference type="Pfam" id="PF20167"/>
    </source>
</evidence>
<name>A0AAV0GY57_9ROSI</name>
<dbReference type="Pfam" id="PF20167">
    <property type="entry name" value="Transposase_32"/>
    <property type="match status" value="1"/>
</dbReference>
<accession>A0AAV0GY57</accession>
<sequence>MAFNNAQLRPIVVFKNQGFRNAIVHSRYLRCFRDRPIYPSFTISPSAFTKYDMDIPSLIAGLGWESLTEDQRFLHCPEAVRLFYVNIRRDRGPEPNSFTTMVYDHEITVTPALLASVLSLPHSGIHASYESDFVAHGFDFCAAHDHLTRDIGKAFPNRRSAGRLPDDLKVLHFFITRCFLPREVDSAGLLHSDDLWILSNARAHQPISFASLMFAHILKFGGGGYNGALPFGPLITRYLHRLGIDLRDKVAVCNVHDNLRPNHVLVRLDADVGRRKLVTSSGGEVTCCSAFSYADPLSDRLLPALTQAAASSIDKEVRRRKQAGSGKTTNLLVCKERLELMDFDEAKPAPDDFDPISSDSSFEEEISYYESPPGYRF</sequence>